<evidence type="ECO:0000259" key="4">
    <source>
        <dbReference type="PROSITE" id="PS50949"/>
    </source>
</evidence>
<dbReference type="GO" id="GO:0000976">
    <property type="term" value="F:transcription cis-regulatory region binding"/>
    <property type="evidence" value="ECO:0007669"/>
    <property type="project" value="TreeGrafter"/>
</dbReference>
<keyword evidence="6" id="KW-1185">Reference proteome</keyword>
<dbReference type="CDD" id="cd07377">
    <property type="entry name" value="WHTH_GntR"/>
    <property type="match status" value="1"/>
</dbReference>
<sequence>MLPLSTPAKYRQVFDTLRQEILTGKYQPGQRLPSEAELVKRFGASRITVGRAVRELQQRRLVDRKAGSGTYVRGESGQGMSFGLLIPDFGRTEIFEPICHGMADAPQASNHVLIWGQGTGMAVAGDMSRQGRALQLCQQYVSRRVAGVFFAPLERLSPDDDTNVRIMAAFDQAGIPVVLIDRDHLPYPQRSRHDLVGIDNRRAGFRITAHLLGLGARRIAFVSYPHSPSTIGERLAGYREALLMRGVLPEPELVRELEGDSVEAATEVAKSLEVDAIVCGNDRTAGRLMQGLAACGRGVPTDVRLAGIDDVGYATLLPVPLTTMHQPCREIGMAAMTAMLERTARPDMPVRDILLECPLVVRESCGAKL</sequence>
<dbReference type="Proteomes" id="UP000253426">
    <property type="component" value="Unassembled WGS sequence"/>
</dbReference>
<dbReference type="GO" id="GO:0003700">
    <property type="term" value="F:DNA-binding transcription factor activity"/>
    <property type="evidence" value="ECO:0007669"/>
    <property type="project" value="InterPro"/>
</dbReference>
<keyword evidence="3" id="KW-0804">Transcription</keyword>
<protein>
    <submittedName>
        <fullName evidence="5">DNA-binding LacI/PurR family transcriptional regulator</fullName>
    </submittedName>
</protein>
<dbReference type="PANTHER" id="PTHR30146:SF109">
    <property type="entry name" value="HTH-TYPE TRANSCRIPTIONAL REGULATOR GALS"/>
    <property type="match status" value="1"/>
</dbReference>
<accession>A0A366HWR0</accession>
<comment type="caution">
    <text evidence="5">The sequence shown here is derived from an EMBL/GenBank/DDBJ whole genome shotgun (WGS) entry which is preliminary data.</text>
</comment>
<dbReference type="Gene3D" id="1.10.10.10">
    <property type="entry name" value="Winged helix-like DNA-binding domain superfamily/Winged helix DNA-binding domain"/>
    <property type="match status" value="1"/>
</dbReference>
<organism evidence="5 6">
    <name type="scientific">Roseimicrobium gellanilyticum</name>
    <dbReference type="NCBI Taxonomy" id="748857"/>
    <lineage>
        <taxon>Bacteria</taxon>
        <taxon>Pseudomonadati</taxon>
        <taxon>Verrucomicrobiota</taxon>
        <taxon>Verrucomicrobiia</taxon>
        <taxon>Verrucomicrobiales</taxon>
        <taxon>Verrucomicrobiaceae</taxon>
        <taxon>Roseimicrobium</taxon>
    </lineage>
</organism>
<evidence type="ECO:0000256" key="2">
    <source>
        <dbReference type="ARBA" id="ARBA00023125"/>
    </source>
</evidence>
<dbReference type="InterPro" id="IPR036390">
    <property type="entry name" value="WH_DNA-bd_sf"/>
</dbReference>
<dbReference type="CDD" id="cd06267">
    <property type="entry name" value="PBP1_LacI_sugar_binding-like"/>
    <property type="match status" value="1"/>
</dbReference>
<dbReference type="SUPFAM" id="SSF53822">
    <property type="entry name" value="Periplasmic binding protein-like I"/>
    <property type="match status" value="1"/>
</dbReference>
<dbReference type="AlphaFoldDB" id="A0A366HWR0"/>
<dbReference type="PANTHER" id="PTHR30146">
    <property type="entry name" value="LACI-RELATED TRANSCRIPTIONAL REPRESSOR"/>
    <property type="match status" value="1"/>
</dbReference>
<evidence type="ECO:0000313" key="5">
    <source>
        <dbReference type="EMBL" id="RBP47925.1"/>
    </source>
</evidence>
<keyword evidence="1" id="KW-0805">Transcription regulation</keyword>
<gene>
    <name evidence="5" type="ORF">DES53_101725</name>
</gene>
<evidence type="ECO:0000313" key="6">
    <source>
        <dbReference type="Proteomes" id="UP000253426"/>
    </source>
</evidence>
<dbReference type="InterPro" id="IPR036388">
    <property type="entry name" value="WH-like_DNA-bd_sf"/>
</dbReference>
<dbReference type="EMBL" id="QNRR01000001">
    <property type="protein sequence ID" value="RBP47925.1"/>
    <property type="molecule type" value="Genomic_DNA"/>
</dbReference>
<dbReference type="PROSITE" id="PS50949">
    <property type="entry name" value="HTH_GNTR"/>
    <property type="match status" value="1"/>
</dbReference>
<dbReference type="SMART" id="SM00345">
    <property type="entry name" value="HTH_GNTR"/>
    <property type="match status" value="1"/>
</dbReference>
<dbReference type="Gene3D" id="3.40.50.2300">
    <property type="match status" value="2"/>
</dbReference>
<dbReference type="OrthoDB" id="9772505at2"/>
<evidence type="ECO:0000256" key="1">
    <source>
        <dbReference type="ARBA" id="ARBA00023015"/>
    </source>
</evidence>
<dbReference type="InterPro" id="IPR028082">
    <property type="entry name" value="Peripla_BP_I"/>
</dbReference>
<dbReference type="InterPro" id="IPR000524">
    <property type="entry name" value="Tscrpt_reg_HTH_GntR"/>
</dbReference>
<dbReference type="Pfam" id="PF00392">
    <property type="entry name" value="GntR"/>
    <property type="match status" value="1"/>
</dbReference>
<dbReference type="SUPFAM" id="SSF46785">
    <property type="entry name" value="Winged helix' DNA-binding domain"/>
    <property type="match status" value="1"/>
</dbReference>
<dbReference type="Pfam" id="PF13377">
    <property type="entry name" value="Peripla_BP_3"/>
    <property type="match status" value="1"/>
</dbReference>
<dbReference type="InterPro" id="IPR046335">
    <property type="entry name" value="LacI/GalR-like_sensor"/>
</dbReference>
<name>A0A366HWR0_9BACT</name>
<reference evidence="5 6" key="1">
    <citation type="submission" date="2018-06" db="EMBL/GenBank/DDBJ databases">
        <title>Genomic Encyclopedia of Type Strains, Phase IV (KMG-IV): sequencing the most valuable type-strain genomes for metagenomic binning, comparative biology and taxonomic classification.</title>
        <authorList>
            <person name="Goeker M."/>
        </authorList>
    </citation>
    <scope>NUCLEOTIDE SEQUENCE [LARGE SCALE GENOMIC DNA]</scope>
    <source>
        <strain evidence="5 6">DSM 25532</strain>
    </source>
</reference>
<dbReference type="PRINTS" id="PR00035">
    <property type="entry name" value="HTHGNTR"/>
</dbReference>
<dbReference type="RefSeq" id="WP_113957187.1">
    <property type="nucleotide sequence ID" value="NZ_QNRR01000001.1"/>
</dbReference>
<keyword evidence="2 5" id="KW-0238">DNA-binding</keyword>
<proteinExistence type="predicted"/>
<evidence type="ECO:0000256" key="3">
    <source>
        <dbReference type="ARBA" id="ARBA00023163"/>
    </source>
</evidence>
<feature type="domain" description="HTH gntR-type" evidence="4">
    <location>
        <begin position="7"/>
        <end position="75"/>
    </location>
</feature>